<gene>
    <name evidence="5" type="ORF">ACA1_052290</name>
</gene>
<evidence type="ECO:0008006" key="7">
    <source>
        <dbReference type="Google" id="ProtNLM"/>
    </source>
</evidence>
<feature type="compositionally biased region" description="Low complexity" evidence="2">
    <location>
        <begin position="648"/>
        <end position="659"/>
    </location>
</feature>
<feature type="region of interest" description="Disordered" evidence="2">
    <location>
        <begin position="152"/>
        <end position="215"/>
    </location>
</feature>
<feature type="region of interest" description="Disordered" evidence="2">
    <location>
        <begin position="328"/>
        <end position="352"/>
    </location>
</feature>
<dbReference type="PANTHER" id="PTHR45725:SF1">
    <property type="entry name" value="DISHEVELLED ASSOCIATED ACTIVATOR OF MORPHOGENESIS, ISOFORM D"/>
    <property type="match status" value="1"/>
</dbReference>
<dbReference type="PANTHER" id="PTHR45725">
    <property type="entry name" value="FORMIN HOMOLOGY 2 FAMILY MEMBER"/>
    <property type="match status" value="1"/>
</dbReference>
<feature type="region of interest" description="Disordered" evidence="2">
    <location>
        <begin position="603"/>
        <end position="659"/>
    </location>
</feature>
<dbReference type="GO" id="GO:0000981">
    <property type="term" value="F:DNA-binding transcription factor activity, RNA polymerase II-specific"/>
    <property type="evidence" value="ECO:0007669"/>
    <property type="project" value="InterPro"/>
</dbReference>
<dbReference type="OrthoDB" id="1555531at2759"/>
<reference evidence="5 6" key="1">
    <citation type="journal article" date="2013" name="Genome Biol.">
        <title>Genome of Acanthamoeba castellanii highlights extensive lateral gene transfer and early evolution of tyrosine kinase signaling.</title>
        <authorList>
            <person name="Clarke M."/>
            <person name="Lohan A.J."/>
            <person name="Liu B."/>
            <person name="Lagkouvardos I."/>
            <person name="Roy S."/>
            <person name="Zafar N."/>
            <person name="Bertelli C."/>
            <person name="Schilde C."/>
            <person name="Kianianmomeni A."/>
            <person name="Burglin T.R."/>
            <person name="Frech C."/>
            <person name="Turcotte B."/>
            <person name="Kopec K.O."/>
            <person name="Synnott J.M."/>
            <person name="Choo C."/>
            <person name="Paponov I."/>
            <person name="Finkler A."/>
            <person name="Soon Heng Tan C."/>
            <person name="Hutchins A.P."/>
            <person name="Weinmeier T."/>
            <person name="Rattei T."/>
            <person name="Chu J.S."/>
            <person name="Gimenez G."/>
            <person name="Irimia M."/>
            <person name="Rigden D.J."/>
            <person name="Fitzpatrick D.A."/>
            <person name="Lorenzo-Morales J."/>
            <person name="Bateman A."/>
            <person name="Chiu C.H."/>
            <person name="Tang P."/>
            <person name="Hegemann P."/>
            <person name="Fromm H."/>
            <person name="Raoult D."/>
            <person name="Greub G."/>
            <person name="Miranda-Saavedra D."/>
            <person name="Chen N."/>
            <person name="Nash P."/>
            <person name="Ginger M.L."/>
            <person name="Horn M."/>
            <person name="Schaap P."/>
            <person name="Caler L."/>
            <person name="Loftus B."/>
        </authorList>
    </citation>
    <scope>NUCLEOTIDE SEQUENCE [LARGE SCALE GENOMIC DNA]</scope>
    <source>
        <strain evidence="5 6">Neff</strain>
    </source>
</reference>
<evidence type="ECO:0000256" key="2">
    <source>
        <dbReference type="SAM" id="MobiDB-lite"/>
    </source>
</evidence>
<dbReference type="InterPro" id="IPR035965">
    <property type="entry name" value="PAS-like_dom_sf"/>
</dbReference>
<accession>L8H5V9</accession>
<feature type="compositionally biased region" description="Basic residues" evidence="2">
    <location>
        <begin position="153"/>
        <end position="170"/>
    </location>
</feature>
<organism evidence="5 6">
    <name type="scientific">Acanthamoeba castellanii (strain ATCC 30010 / Neff)</name>
    <dbReference type="NCBI Taxonomy" id="1257118"/>
    <lineage>
        <taxon>Eukaryota</taxon>
        <taxon>Amoebozoa</taxon>
        <taxon>Discosea</taxon>
        <taxon>Longamoebia</taxon>
        <taxon>Centramoebida</taxon>
        <taxon>Acanthamoebidae</taxon>
        <taxon>Acanthamoeba</taxon>
    </lineage>
</organism>
<feature type="domain" description="PAS" evidence="4">
    <location>
        <begin position="417"/>
        <end position="439"/>
    </location>
</feature>
<dbReference type="PROSITE" id="PS00463">
    <property type="entry name" value="ZN2_CY6_FUNGAL_1"/>
    <property type="match status" value="1"/>
</dbReference>
<feature type="compositionally biased region" description="Pro residues" evidence="2">
    <location>
        <begin position="619"/>
        <end position="629"/>
    </location>
</feature>
<dbReference type="InterPro" id="IPR051425">
    <property type="entry name" value="Formin_Homology"/>
</dbReference>
<dbReference type="VEuPathDB" id="AmoebaDB:ACA1_052290"/>
<dbReference type="PROSITE" id="PS50112">
    <property type="entry name" value="PAS"/>
    <property type="match status" value="1"/>
</dbReference>
<feature type="compositionally biased region" description="Low complexity" evidence="2">
    <location>
        <begin position="566"/>
        <end position="578"/>
    </location>
</feature>
<feature type="region of interest" description="Disordered" evidence="2">
    <location>
        <begin position="47"/>
        <end position="139"/>
    </location>
</feature>
<feature type="compositionally biased region" description="Acidic residues" evidence="2">
    <location>
        <begin position="111"/>
        <end position="126"/>
    </location>
</feature>
<keyword evidence="1" id="KW-0175">Coiled coil</keyword>
<dbReference type="SUPFAM" id="SSF55785">
    <property type="entry name" value="PYP-like sensor domain (PAS domain)"/>
    <property type="match status" value="1"/>
</dbReference>
<feature type="region of interest" description="Disordered" evidence="2">
    <location>
        <begin position="545"/>
        <end position="578"/>
    </location>
</feature>
<feature type="compositionally biased region" description="Low complexity" evidence="2">
    <location>
        <begin position="181"/>
        <end position="215"/>
    </location>
</feature>
<dbReference type="InterPro" id="IPR000014">
    <property type="entry name" value="PAS"/>
</dbReference>
<dbReference type="RefSeq" id="XP_004343943.1">
    <property type="nucleotide sequence ID" value="XM_004343893.1"/>
</dbReference>
<dbReference type="PROSITE" id="PS50048">
    <property type="entry name" value="ZN2_CY6_FUNGAL_2"/>
    <property type="match status" value="1"/>
</dbReference>
<protein>
    <recommendedName>
        <fullName evidence="7">Zn(2)-C6 fungal-type domain-containing protein</fullName>
    </recommendedName>
</protein>
<dbReference type="GeneID" id="14921403"/>
<dbReference type="AlphaFoldDB" id="L8H5V9"/>
<dbReference type="Gene3D" id="3.30.450.20">
    <property type="entry name" value="PAS domain"/>
    <property type="match status" value="1"/>
</dbReference>
<dbReference type="GO" id="GO:0008270">
    <property type="term" value="F:zinc ion binding"/>
    <property type="evidence" value="ECO:0007669"/>
    <property type="project" value="InterPro"/>
</dbReference>
<evidence type="ECO:0000256" key="1">
    <source>
        <dbReference type="SAM" id="Coils"/>
    </source>
</evidence>
<dbReference type="CDD" id="cd00067">
    <property type="entry name" value="GAL4"/>
    <property type="match status" value="1"/>
</dbReference>
<evidence type="ECO:0000313" key="6">
    <source>
        <dbReference type="Proteomes" id="UP000011083"/>
    </source>
</evidence>
<dbReference type="KEGG" id="acan:ACA1_052290"/>
<proteinExistence type="predicted"/>
<feature type="domain" description="Zn(2)-C6 fungal-type" evidence="3">
    <location>
        <begin position="17"/>
        <end position="48"/>
    </location>
</feature>
<sequence>MEVASSAAGVKPSPNKACTCCREAHSACDSERPCRRCVRLGRAHLCSDVPPRKRGRRPKYDTSADATSPARQPQQPRAPQPQPQPSTELLRAGYDPTEGHYHHHHHHPDYYDDDGGEDGDDDDDQDSVDHLQQQQQHHHRAYVDVDIDQHHANANRKKKAATTKRHKKSGGAKPKLKVEPDTTTTTTTTTTDAADPASSSSSSSSSSPPLAPVPTTATTAAAAGVDGLRRQVELLDGKFELLTQLLNSMAGELKQLRQANEALASAVAHTQTHIRDTDVVVADLLRADRDRLAADEQRAAAKAQARAAKKQKKRLKAQQRQRQRIIEEADAGLSPVASSPASSTSTTASGSGFHSRTSFSFELSLLQSGVSPAVVLEARQQLPWLCHYDISPNRFAILDFTHPVYVLEKMTNLEVPSRLSYANEAFMRLSGYSWSELIGMPFPSLFTGHERYLSQFTSILYNQPAMSVGIVYTYYPLMRCKDGSLVRLNDRGQFFYNHHGQAQYCLKCIDTWETGAHMREGEGFDRWIPLRPALVAPFYEVKQPTDADGVEEPDGAAPPVVLQDELSPQPSSPSPASMSASAALASLLASAAPFPPVLPPPAPLPFPPLPRPHMLVGYGPPPAQFPTPQPARQSPPFSGGGGRPPSAPTATTSPPVWRG</sequence>
<dbReference type="InterPro" id="IPR001138">
    <property type="entry name" value="Zn2Cys6_DnaBD"/>
</dbReference>
<dbReference type="SMART" id="SM00066">
    <property type="entry name" value="GAL4"/>
    <property type="match status" value="1"/>
</dbReference>
<dbReference type="CDD" id="cd00130">
    <property type="entry name" value="PAS"/>
    <property type="match status" value="1"/>
</dbReference>
<name>L8H5V9_ACACF</name>
<evidence type="ECO:0000259" key="3">
    <source>
        <dbReference type="PROSITE" id="PS50048"/>
    </source>
</evidence>
<feature type="coiled-coil region" evidence="1">
    <location>
        <begin position="291"/>
        <end position="328"/>
    </location>
</feature>
<keyword evidence="6" id="KW-1185">Reference proteome</keyword>
<evidence type="ECO:0000259" key="4">
    <source>
        <dbReference type="PROSITE" id="PS50112"/>
    </source>
</evidence>
<feature type="compositionally biased region" description="Low complexity" evidence="2">
    <location>
        <begin position="334"/>
        <end position="352"/>
    </location>
</feature>
<evidence type="ECO:0000313" key="5">
    <source>
        <dbReference type="EMBL" id="ELR20540.1"/>
    </source>
</evidence>
<dbReference type="Proteomes" id="UP000011083">
    <property type="component" value="Unassembled WGS sequence"/>
</dbReference>
<dbReference type="EMBL" id="KB007909">
    <property type="protein sequence ID" value="ELR20540.1"/>
    <property type="molecule type" value="Genomic_DNA"/>
</dbReference>